<reference evidence="4 5" key="1">
    <citation type="submission" date="2016-10" db="EMBL/GenBank/DDBJ databases">
        <authorList>
            <person name="Varghese N."/>
            <person name="Submissions S."/>
        </authorList>
    </citation>
    <scope>NUCLEOTIDE SEQUENCE [LARGE SCALE GENOMIC DNA]</scope>
    <source>
        <strain evidence="4 5">DSM 18839</strain>
    </source>
</reference>
<keyword evidence="5" id="KW-1185">Reference proteome</keyword>
<dbReference type="Gene3D" id="2.40.10.220">
    <property type="entry name" value="predicted glycosyltransferase like domains"/>
    <property type="match status" value="1"/>
</dbReference>
<feature type="domain" description="PilZ" evidence="3">
    <location>
        <begin position="55"/>
        <end position="155"/>
    </location>
</feature>
<dbReference type="InterPro" id="IPR050739">
    <property type="entry name" value="MFP"/>
</dbReference>
<feature type="region of interest" description="Disordered" evidence="1">
    <location>
        <begin position="1"/>
        <end position="59"/>
    </location>
</feature>
<feature type="region of interest" description="Disordered" evidence="1">
    <location>
        <begin position="520"/>
        <end position="552"/>
    </location>
</feature>
<dbReference type="Proteomes" id="UP000198615">
    <property type="component" value="Unassembled WGS sequence"/>
</dbReference>
<feature type="compositionally biased region" description="Polar residues" evidence="1">
    <location>
        <begin position="527"/>
        <end position="538"/>
    </location>
</feature>
<dbReference type="OrthoDB" id="6171975at2"/>
<keyword evidence="2" id="KW-1133">Transmembrane helix</keyword>
<feature type="compositionally biased region" description="Basic and acidic residues" evidence="1">
    <location>
        <begin position="1"/>
        <end position="21"/>
    </location>
</feature>
<dbReference type="GO" id="GO:0035438">
    <property type="term" value="F:cyclic-di-GMP binding"/>
    <property type="evidence" value="ECO:0007669"/>
    <property type="project" value="InterPro"/>
</dbReference>
<feature type="transmembrane region" description="Helical" evidence="2">
    <location>
        <begin position="201"/>
        <end position="220"/>
    </location>
</feature>
<keyword evidence="2" id="KW-0812">Transmembrane</keyword>
<dbReference type="AlphaFoldDB" id="A0A8G2BM58"/>
<dbReference type="Pfam" id="PF07238">
    <property type="entry name" value="PilZ"/>
    <property type="match status" value="1"/>
</dbReference>
<evidence type="ECO:0000313" key="4">
    <source>
        <dbReference type="EMBL" id="SDG16175.1"/>
    </source>
</evidence>
<evidence type="ECO:0000256" key="2">
    <source>
        <dbReference type="SAM" id="Phobius"/>
    </source>
</evidence>
<gene>
    <name evidence="4" type="ORF">SAMN05660686_03566</name>
</gene>
<evidence type="ECO:0000313" key="5">
    <source>
        <dbReference type="Proteomes" id="UP000198615"/>
    </source>
</evidence>
<accession>A0A8G2BM58</accession>
<dbReference type="PANTHER" id="PTHR30386">
    <property type="entry name" value="MEMBRANE FUSION SUBUNIT OF EMRAB-TOLC MULTIDRUG EFFLUX PUMP"/>
    <property type="match status" value="1"/>
</dbReference>
<evidence type="ECO:0000259" key="3">
    <source>
        <dbReference type="Pfam" id="PF07238"/>
    </source>
</evidence>
<protein>
    <submittedName>
        <fullName evidence="4">HlyD family secretion protein</fullName>
    </submittedName>
</protein>
<dbReference type="RefSeq" id="WP_093152414.1">
    <property type="nucleotide sequence ID" value="NZ_FNBW01000011.1"/>
</dbReference>
<name>A0A8G2BM58_9PROT</name>
<evidence type="ECO:0000256" key="1">
    <source>
        <dbReference type="SAM" id="MobiDB-lite"/>
    </source>
</evidence>
<sequence>MDLEKTEPRLLDRGNRPHSRDPGPAGRQPVNPSGARRRDAGQPEAQDWKGNITGERRDERRQVRVRLPFEVSTEHGTFEGRDLSVNGCAVSGWFPQDAAEPLAVEATVPFKGFRLQLPFTATIHHRSTVDGEQVTGLEIVTMDDRERALLSRLITAQLSGRLMSFDGLLSPADGQMARKSKTTAGGASDGSHKGGRRFGRLFGIGLLMLGATAVAAAAIYDSVFVIESPFAATTAARIDVNAPGKGRFTGVELRPGDRVERDQEIGRVSNADLKADLSLAQATLRYNEQLLSTLNTAVDEGRVDAGSTIDAALSRSSQDGGMNVVDLLSIEKRLEQLDAQTNLQRAKVSALETRQSENVLYSPCDCIVHWAHGGAGEAWVEPGDKVYSLVPRGAGELLVEAQIPMDAVPRLTRSQRANIYSPNTGQNVWGRIVDLSVEGSRRPRAGFPRWVRQDLSKATLLIAPEDPLRGIGVGTPVEVSFSDISSKVDTWQAEASEFWDESVTTLSDVSGVDIRAMLPWTDETSGDPATNPGSTEENAISLARPPETPAGS</sequence>
<dbReference type="InterPro" id="IPR009875">
    <property type="entry name" value="PilZ_domain"/>
</dbReference>
<dbReference type="EMBL" id="FNBW01000011">
    <property type="protein sequence ID" value="SDG16175.1"/>
    <property type="molecule type" value="Genomic_DNA"/>
</dbReference>
<proteinExistence type="predicted"/>
<keyword evidence="2" id="KW-0472">Membrane</keyword>
<comment type="caution">
    <text evidence="4">The sequence shown here is derived from an EMBL/GenBank/DDBJ whole genome shotgun (WGS) entry which is preliminary data.</text>
</comment>
<organism evidence="4 5">
    <name type="scientific">Thalassobaculum litoreum DSM 18839</name>
    <dbReference type="NCBI Taxonomy" id="1123362"/>
    <lineage>
        <taxon>Bacteria</taxon>
        <taxon>Pseudomonadati</taxon>
        <taxon>Pseudomonadota</taxon>
        <taxon>Alphaproteobacteria</taxon>
        <taxon>Rhodospirillales</taxon>
        <taxon>Thalassobaculaceae</taxon>
        <taxon>Thalassobaculum</taxon>
    </lineage>
</organism>